<protein>
    <recommendedName>
        <fullName evidence="2">diguanylate cyclase</fullName>
        <ecNumber evidence="2">2.7.7.65</ecNumber>
    </recommendedName>
</protein>
<dbReference type="FunFam" id="3.30.70.270:FF:000001">
    <property type="entry name" value="Diguanylate cyclase domain protein"/>
    <property type="match status" value="1"/>
</dbReference>
<dbReference type="InterPro" id="IPR043128">
    <property type="entry name" value="Rev_trsase/Diguanyl_cyclase"/>
</dbReference>
<dbReference type="GO" id="GO:1902201">
    <property type="term" value="P:negative regulation of bacterial-type flagellum-dependent cell motility"/>
    <property type="evidence" value="ECO:0007669"/>
    <property type="project" value="TreeGrafter"/>
</dbReference>
<dbReference type="SMART" id="SM00065">
    <property type="entry name" value="GAF"/>
    <property type="match status" value="1"/>
</dbReference>
<dbReference type="PANTHER" id="PTHR45138:SF9">
    <property type="entry name" value="DIGUANYLATE CYCLASE DGCM-RELATED"/>
    <property type="match status" value="1"/>
</dbReference>
<keyword evidence="4" id="KW-0812">Transmembrane</keyword>
<evidence type="ECO:0000259" key="5">
    <source>
        <dbReference type="PROSITE" id="PS50112"/>
    </source>
</evidence>
<evidence type="ECO:0000259" key="6">
    <source>
        <dbReference type="PROSITE" id="PS50113"/>
    </source>
</evidence>
<keyword evidence="4" id="KW-1133">Transmembrane helix</keyword>
<dbReference type="InterPro" id="IPR000700">
    <property type="entry name" value="PAS-assoc_C"/>
</dbReference>
<dbReference type="Pfam" id="PF00497">
    <property type="entry name" value="SBP_bac_3"/>
    <property type="match status" value="1"/>
</dbReference>
<keyword evidence="8" id="KW-0808">Transferase</keyword>
<comment type="cofactor">
    <cofactor evidence="1">
        <name>Mg(2+)</name>
        <dbReference type="ChEBI" id="CHEBI:18420"/>
    </cofactor>
</comment>
<dbReference type="SUPFAM" id="SSF55073">
    <property type="entry name" value="Nucleotide cyclase"/>
    <property type="match status" value="1"/>
</dbReference>
<dbReference type="Pfam" id="PF01590">
    <property type="entry name" value="GAF"/>
    <property type="match status" value="1"/>
</dbReference>
<keyword evidence="4" id="KW-0472">Membrane</keyword>
<evidence type="ECO:0000256" key="4">
    <source>
        <dbReference type="SAM" id="Phobius"/>
    </source>
</evidence>
<proteinExistence type="predicted"/>
<keyword evidence="8" id="KW-0548">Nucleotidyltransferase</keyword>
<dbReference type="NCBIfam" id="TIGR00254">
    <property type="entry name" value="GGDEF"/>
    <property type="match status" value="1"/>
</dbReference>
<dbReference type="InterPro" id="IPR013656">
    <property type="entry name" value="PAS_4"/>
</dbReference>
<dbReference type="InterPro" id="IPR001638">
    <property type="entry name" value="Solute-binding_3/MltF_N"/>
</dbReference>
<dbReference type="EMBL" id="JAYGII010000011">
    <property type="protein sequence ID" value="MEA5445506.1"/>
    <property type="molecule type" value="Genomic_DNA"/>
</dbReference>
<gene>
    <name evidence="8" type="ORF">VCB98_06710</name>
</gene>
<dbReference type="AlphaFoldDB" id="A0AAP6JF75"/>
<dbReference type="PROSITE" id="PS50887">
    <property type="entry name" value="GGDEF"/>
    <property type="match status" value="1"/>
</dbReference>
<dbReference type="GO" id="GO:0052621">
    <property type="term" value="F:diguanylate cyclase activity"/>
    <property type="evidence" value="ECO:0007669"/>
    <property type="project" value="UniProtKB-EC"/>
</dbReference>
<feature type="domain" description="PAC" evidence="6">
    <location>
        <begin position="375"/>
        <end position="426"/>
    </location>
</feature>
<dbReference type="NCBIfam" id="TIGR00229">
    <property type="entry name" value="sensory_box"/>
    <property type="match status" value="2"/>
</dbReference>
<dbReference type="Gene3D" id="3.30.450.40">
    <property type="match status" value="1"/>
</dbReference>
<sequence length="900" mass="101413">MWSGVAVPLAVPDNDPEQEALVVAQDHAWPPFAWEDDSGQPRGLLVELWQQVGEALGRPVRFHLSDWPESLRAVDDGVAHVHGGLLVTPEREGFLSFGESLLPLSTTIFVPSTMPVLSVEDLENESVGVVRGSREARFLIDEHPGLLHESYENNAAMVRAAVRGDIQVFVADYPVAMFLLGREGANLDFRPLGLLYQEPLRFAVRQGDEELLSALNAAVRGLPQGELDRLSQRWLHSERIEVFPTLPVVAAGAGLLFLLLLFLILTLQRQRRVLRSSVQARTQELEAARKAQEASLRYFQQLTASVPGVLFCYRLNLESGKHCYPFISRRVKDVLGLDPDELRRDASPVFDLAHPDDREAGLKSIMESAQNNSSWHYELRFRMPDGEWRWFEALSVPARQEGDQVEWFGHFTEIQGHKDLEQALREREEQYRLIVENANDIIYTLTPGGLFLYVSPNWKAMMGHDPDSLVGRSFEPFVHKEDVQQCHDFLRRVVATGEPQSGVEFRAYRMDGTFRWFTSNAAPILDERGNVSAYLGIARDITNKKQRDENADFQFRFQHLIAEISSDLVNFPFGSADPKLDYILRRIGEFFQLDRTYLFLLADEGRHMRNTHEWCAEGVNSVITDMADVSVMQMEWSYHQISAMREKGQILLVDDVDALPEPQASNEKVLLKGQGVRSMFCVPVATQGEVIGFWGADSLIQREWPREYSNLLIVVANLISGVLDRSRLEEDLVNLSVTDPLSGVYNRRYTMERLEERLDEARRGGRNIAVAMVDIDHFKRLNDSHGHIAGDGVLREFSAILCENVRSFDVVGRFGGEEFLIVFADASLKAAASVTERILERVRSTAFQGPNGELHMTASAGIASSEELDPGSLQVDSLVGLADDRLYKAKRAGRDCLVAE</sequence>
<dbReference type="PROSITE" id="PS50112">
    <property type="entry name" value="PAS"/>
    <property type="match status" value="2"/>
</dbReference>
<dbReference type="InterPro" id="IPR001610">
    <property type="entry name" value="PAC"/>
</dbReference>
<dbReference type="InterPro" id="IPR050469">
    <property type="entry name" value="Diguanylate_Cyclase"/>
</dbReference>
<feature type="transmembrane region" description="Helical" evidence="4">
    <location>
        <begin position="246"/>
        <end position="267"/>
    </location>
</feature>
<dbReference type="InterPro" id="IPR003018">
    <property type="entry name" value="GAF"/>
</dbReference>
<feature type="domain" description="PAS" evidence="5">
    <location>
        <begin position="427"/>
        <end position="497"/>
    </location>
</feature>
<name>A0AAP6JF75_9GAMM</name>
<dbReference type="InterPro" id="IPR029787">
    <property type="entry name" value="Nucleotide_cyclase"/>
</dbReference>
<dbReference type="SUPFAM" id="SSF53850">
    <property type="entry name" value="Periplasmic binding protein-like II"/>
    <property type="match status" value="1"/>
</dbReference>
<evidence type="ECO:0000313" key="8">
    <source>
        <dbReference type="EMBL" id="MEA5445506.1"/>
    </source>
</evidence>
<dbReference type="Gene3D" id="3.30.450.20">
    <property type="entry name" value="PAS domain"/>
    <property type="match status" value="2"/>
</dbReference>
<evidence type="ECO:0000259" key="7">
    <source>
        <dbReference type="PROSITE" id="PS50887"/>
    </source>
</evidence>
<dbReference type="SUPFAM" id="SSF55785">
    <property type="entry name" value="PYP-like sensor domain (PAS domain)"/>
    <property type="match status" value="2"/>
</dbReference>
<comment type="caution">
    <text evidence="8">The sequence shown here is derived from an EMBL/GenBank/DDBJ whole genome shotgun (WGS) entry which is preliminary data.</text>
</comment>
<feature type="domain" description="PAS" evidence="5">
    <location>
        <begin position="326"/>
        <end position="372"/>
    </location>
</feature>
<feature type="domain" description="PAC" evidence="6">
    <location>
        <begin position="501"/>
        <end position="553"/>
    </location>
</feature>
<dbReference type="Gene3D" id="3.30.70.270">
    <property type="match status" value="1"/>
</dbReference>
<dbReference type="InterPro" id="IPR000160">
    <property type="entry name" value="GGDEF_dom"/>
</dbReference>
<dbReference type="InterPro" id="IPR029016">
    <property type="entry name" value="GAF-like_dom_sf"/>
</dbReference>
<evidence type="ECO:0000256" key="1">
    <source>
        <dbReference type="ARBA" id="ARBA00001946"/>
    </source>
</evidence>
<dbReference type="Pfam" id="PF08448">
    <property type="entry name" value="PAS_4"/>
    <property type="match status" value="1"/>
</dbReference>
<reference evidence="8 9" key="1">
    <citation type="submission" date="2023-12" db="EMBL/GenBank/DDBJ databases">
        <title>Whole-genome sequencing of halo(alkali)philic microorganisms from hypersaline lakes.</title>
        <authorList>
            <person name="Sorokin D.Y."/>
            <person name="Merkel A.Y."/>
            <person name="Messina E."/>
            <person name="Yakimov M."/>
        </authorList>
    </citation>
    <scope>NUCLEOTIDE SEQUENCE [LARGE SCALE GENOMIC DNA]</scope>
    <source>
        <strain evidence="8 9">AB-CW1</strain>
    </source>
</reference>
<evidence type="ECO:0000256" key="2">
    <source>
        <dbReference type="ARBA" id="ARBA00012528"/>
    </source>
</evidence>
<dbReference type="SMART" id="SM00091">
    <property type="entry name" value="PAS"/>
    <property type="match status" value="2"/>
</dbReference>
<feature type="domain" description="GGDEF" evidence="7">
    <location>
        <begin position="766"/>
        <end position="900"/>
    </location>
</feature>
<dbReference type="RefSeq" id="WP_346051135.1">
    <property type="nucleotide sequence ID" value="NZ_JAYGII010000011.1"/>
</dbReference>
<organism evidence="8 9">
    <name type="scientific">Natronospira elongata</name>
    <dbReference type="NCBI Taxonomy" id="3110268"/>
    <lineage>
        <taxon>Bacteria</taxon>
        <taxon>Pseudomonadati</taxon>
        <taxon>Pseudomonadota</taxon>
        <taxon>Gammaproteobacteria</taxon>
        <taxon>Natronospirales</taxon>
        <taxon>Natronospiraceae</taxon>
        <taxon>Natronospira</taxon>
    </lineage>
</organism>
<dbReference type="CDD" id="cd00130">
    <property type="entry name" value="PAS"/>
    <property type="match status" value="2"/>
</dbReference>
<dbReference type="SUPFAM" id="SSF55781">
    <property type="entry name" value="GAF domain-like"/>
    <property type="match status" value="1"/>
</dbReference>
<dbReference type="SMART" id="SM00062">
    <property type="entry name" value="PBPb"/>
    <property type="match status" value="1"/>
</dbReference>
<dbReference type="GO" id="GO:0043709">
    <property type="term" value="P:cell adhesion involved in single-species biofilm formation"/>
    <property type="evidence" value="ECO:0007669"/>
    <property type="project" value="TreeGrafter"/>
</dbReference>
<dbReference type="InterPro" id="IPR013655">
    <property type="entry name" value="PAS_fold_3"/>
</dbReference>
<dbReference type="PANTHER" id="PTHR45138">
    <property type="entry name" value="REGULATORY COMPONENTS OF SENSORY TRANSDUCTION SYSTEM"/>
    <property type="match status" value="1"/>
</dbReference>
<dbReference type="PROSITE" id="PS50113">
    <property type="entry name" value="PAC"/>
    <property type="match status" value="2"/>
</dbReference>
<dbReference type="Pfam" id="PF00990">
    <property type="entry name" value="GGDEF"/>
    <property type="match status" value="1"/>
</dbReference>
<dbReference type="Gene3D" id="3.40.190.10">
    <property type="entry name" value="Periplasmic binding protein-like II"/>
    <property type="match status" value="2"/>
</dbReference>
<dbReference type="Pfam" id="PF08447">
    <property type="entry name" value="PAS_3"/>
    <property type="match status" value="1"/>
</dbReference>
<dbReference type="InterPro" id="IPR035965">
    <property type="entry name" value="PAS-like_dom_sf"/>
</dbReference>
<keyword evidence="9" id="KW-1185">Reference proteome</keyword>
<dbReference type="CDD" id="cd13706">
    <property type="entry name" value="PBP2_HisK_like_1"/>
    <property type="match status" value="1"/>
</dbReference>
<dbReference type="EC" id="2.7.7.65" evidence="2"/>
<evidence type="ECO:0000313" key="9">
    <source>
        <dbReference type="Proteomes" id="UP001302316"/>
    </source>
</evidence>
<accession>A0AAP6JF75</accession>
<dbReference type="InterPro" id="IPR000014">
    <property type="entry name" value="PAS"/>
</dbReference>
<evidence type="ECO:0000256" key="3">
    <source>
        <dbReference type="ARBA" id="ARBA00034247"/>
    </source>
</evidence>
<dbReference type="SMART" id="SM00086">
    <property type="entry name" value="PAC"/>
    <property type="match status" value="2"/>
</dbReference>
<dbReference type="Proteomes" id="UP001302316">
    <property type="component" value="Unassembled WGS sequence"/>
</dbReference>
<dbReference type="SMART" id="SM00267">
    <property type="entry name" value="GGDEF"/>
    <property type="match status" value="1"/>
</dbReference>
<dbReference type="GO" id="GO:0005886">
    <property type="term" value="C:plasma membrane"/>
    <property type="evidence" value="ECO:0007669"/>
    <property type="project" value="TreeGrafter"/>
</dbReference>
<dbReference type="CDD" id="cd01949">
    <property type="entry name" value="GGDEF"/>
    <property type="match status" value="1"/>
</dbReference>
<comment type="catalytic activity">
    <reaction evidence="3">
        <text>2 GTP = 3',3'-c-di-GMP + 2 diphosphate</text>
        <dbReference type="Rhea" id="RHEA:24898"/>
        <dbReference type="ChEBI" id="CHEBI:33019"/>
        <dbReference type="ChEBI" id="CHEBI:37565"/>
        <dbReference type="ChEBI" id="CHEBI:58805"/>
        <dbReference type="EC" id="2.7.7.65"/>
    </reaction>
</comment>